<feature type="non-terminal residue" evidence="1">
    <location>
        <position position="109"/>
    </location>
</feature>
<dbReference type="AlphaFoldDB" id="A0A812WA36"/>
<sequence length="109" mass="11601">ASAEGQSWNTTLRLAASAGAIAVATAGAEPSLPTRTACDALAFGATPRSQLDEERCQAHPEVQIQSPAKLHFSSRLNSMKARLDLWRGSIDTLGLVERQGTVKGNLTWL</sequence>
<evidence type="ECO:0000313" key="2">
    <source>
        <dbReference type="Proteomes" id="UP000649617"/>
    </source>
</evidence>
<dbReference type="Gene3D" id="3.40.1190.20">
    <property type="match status" value="1"/>
</dbReference>
<dbReference type="EMBL" id="CAJNIZ010043682">
    <property type="protein sequence ID" value="CAE7666022.1"/>
    <property type="molecule type" value="Genomic_DNA"/>
</dbReference>
<reference evidence="1" key="1">
    <citation type="submission" date="2021-02" db="EMBL/GenBank/DDBJ databases">
        <authorList>
            <person name="Dougan E. K."/>
            <person name="Rhodes N."/>
            <person name="Thang M."/>
            <person name="Chan C."/>
        </authorList>
    </citation>
    <scope>NUCLEOTIDE SEQUENCE</scope>
</reference>
<name>A0A812WA36_SYMPI</name>
<protein>
    <submittedName>
        <fullName evidence="1">Uncharacterized protein</fullName>
    </submittedName>
</protein>
<comment type="caution">
    <text evidence="1">The sequence shown here is derived from an EMBL/GenBank/DDBJ whole genome shotgun (WGS) entry which is preliminary data.</text>
</comment>
<accession>A0A812WA36</accession>
<keyword evidence="2" id="KW-1185">Reference proteome</keyword>
<proteinExistence type="predicted"/>
<organism evidence="1 2">
    <name type="scientific">Symbiodinium pilosum</name>
    <name type="common">Dinoflagellate</name>
    <dbReference type="NCBI Taxonomy" id="2952"/>
    <lineage>
        <taxon>Eukaryota</taxon>
        <taxon>Sar</taxon>
        <taxon>Alveolata</taxon>
        <taxon>Dinophyceae</taxon>
        <taxon>Suessiales</taxon>
        <taxon>Symbiodiniaceae</taxon>
        <taxon>Symbiodinium</taxon>
    </lineage>
</organism>
<dbReference type="InterPro" id="IPR029056">
    <property type="entry name" value="Ribokinase-like"/>
</dbReference>
<dbReference type="Proteomes" id="UP000649617">
    <property type="component" value="Unassembled WGS sequence"/>
</dbReference>
<gene>
    <name evidence="1" type="ORF">SPIL2461_LOCUS18230</name>
</gene>
<evidence type="ECO:0000313" key="1">
    <source>
        <dbReference type="EMBL" id="CAE7666022.1"/>
    </source>
</evidence>